<dbReference type="PANTHER" id="PTHR45889">
    <property type="entry name" value="IG-LIKE DOMAIN-CONTAINING PROTEIN"/>
    <property type="match status" value="1"/>
</dbReference>
<accession>A0A8J1TKV5</accession>
<organism evidence="1 2">
    <name type="scientific">Owenia fusiformis</name>
    <name type="common">Polychaete worm</name>
    <dbReference type="NCBI Taxonomy" id="6347"/>
    <lineage>
        <taxon>Eukaryota</taxon>
        <taxon>Metazoa</taxon>
        <taxon>Spiralia</taxon>
        <taxon>Lophotrochozoa</taxon>
        <taxon>Annelida</taxon>
        <taxon>Polychaeta</taxon>
        <taxon>Sedentaria</taxon>
        <taxon>Canalipalpata</taxon>
        <taxon>Sabellida</taxon>
        <taxon>Oweniida</taxon>
        <taxon>Oweniidae</taxon>
        <taxon>Owenia</taxon>
    </lineage>
</organism>
<sequence length="430" mass="47349">MRVKCISCWIISIFIGFVSVCTVTSQVIIEEVPSDKAAIVGDSEAVLTCRVSAEVPHLISWTLDGIPISSNEKVAEELKSKYTIKNKYDLAVKNVQLEDAGPYACNQNLPDTKFIGIAELNVYGEIVCAEDTIIKMENDSISLECLVGFVGDDKYIPKFAWDLNGKLITSTFANKTFQGKTKFVESGISLVAIPEMDGGIISCHYKVPAESGGVMIADRCRRKVVVKYAARKPSILMDSDDVTDLERLYDKDKHVILTCTSMGNPVPRYTWSYKQLPTRKNIQITEPVEKDLKSNSGVLDLGFVNINHTGVYTCKAINIHNRATVESEVILKVIISGKSSTYTCIVAGITCTVFGGVIGFVVAIGIISALAYWVFKLHKKIYKMRKQESSQGNPSDTRSSRCPSNDEAVSFMASTPGEDVELQQNTYNLV</sequence>
<dbReference type="GO" id="GO:0007156">
    <property type="term" value="P:homophilic cell adhesion via plasma membrane adhesion molecules"/>
    <property type="evidence" value="ECO:0007669"/>
    <property type="project" value="TreeGrafter"/>
</dbReference>
<dbReference type="PROSITE" id="PS50835">
    <property type="entry name" value="IG_LIKE"/>
    <property type="match status" value="2"/>
</dbReference>
<dbReference type="Gene3D" id="2.60.40.10">
    <property type="entry name" value="Immunoglobulins"/>
    <property type="match status" value="2"/>
</dbReference>
<dbReference type="SMART" id="SM00408">
    <property type="entry name" value="IGc2"/>
    <property type="match status" value="2"/>
</dbReference>
<dbReference type="EMBL" id="CAIIXF020000012">
    <property type="protein sequence ID" value="CAH1802012.1"/>
    <property type="molecule type" value="Genomic_DNA"/>
</dbReference>
<dbReference type="InterPro" id="IPR003598">
    <property type="entry name" value="Ig_sub2"/>
</dbReference>
<dbReference type="Pfam" id="PF13927">
    <property type="entry name" value="Ig_3"/>
    <property type="match status" value="1"/>
</dbReference>
<dbReference type="SUPFAM" id="SSF48726">
    <property type="entry name" value="Immunoglobulin"/>
    <property type="match status" value="2"/>
</dbReference>
<dbReference type="Pfam" id="PF07679">
    <property type="entry name" value="I-set"/>
    <property type="match status" value="1"/>
</dbReference>
<reference evidence="1" key="1">
    <citation type="submission" date="2022-03" db="EMBL/GenBank/DDBJ databases">
        <authorList>
            <person name="Martin C."/>
        </authorList>
    </citation>
    <scope>NUCLEOTIDE SEQUENCE</scope>
</reference>
<dbReference type="GO" id="GO:0032809">
    <property type="term" value="C:neuronal cell body membrane"/>
    <property type="evidence" value="ECO:0007669"/>
    <property type="project" value="TreeGrafter"/>
</dbReference>
<dbReference type="InterPro" id="IPR013783">
    <property type="entry name" value="Ig-like_fold"/>
</dbReference>
<gene>
    <name evidence="1" type="ORF">OFUS_LOCUS25737</name>
</gene>
<comment type="caution">
    <text evidence="1">The sequence shown here is derived from an EMBL/GenBank/DDBJ whole genome shotgun (WGS) entry which is preliminary data.</text>
</comment>
<evidence type="ECO:0000313" key="2">
    <source>
        <dbReference type="Proteomes" id="UP000749559"/>
    </source>
</evidence>
<name>A0A8J1TKV5_OWEFU</name>
<dbReference type="InterPro" id="IPR013098">
    <property type="entry name" value="Ig_I-set"/>
</dbReference>
<proteinExistence type="predicted"/>
<dbReference type="InterPro" id="IPR007110">
    <property type="entry name" value="Ig-like_dom"/>
</dbReference>
<dbReference type="Proteomes" id="UP000749559">
    <property type="component" value="Unassembled WGS sequence"/>
</dbReference>
<dbReference type="InterPro" id="IPR036179">
    <property type="entry name" value="Ig-like_dom_sf"/>
</dbReference>
<evidence type="ECO:0000313" key="1">
    <source>
        <dbReference type="EMBL" id="CAH1802012.1"/>
    </source>
</evidence>
<protein>
    <submittedName>
        <fullName evidence="1">Uncharacterized protein</fullName>
    </submittedName>
</protein>
<keyword evidence="2" id="KW-1185">Reference proteome</keyword>
<dbReference type="OrthoDB" id="190835at2759"/>
<dbReference type="InterPro" id="IPR003599">
    <property type="entry name" value="Ig_sub"/>
</dbReference>
<dbReference type="SMART" id="SM00409">
    <property type="entry name" value="IG"/>
    <property type="match status" value="2"/>
</dbReference>
<dbReference type="PANTHER" id="PTHR45889:SF1">
    <property type="entry name" value="CELL ADHESION MOLECULE 2"/>
    <property type="match status" value="1"/>
</dbReference>
<dbReference type="CDD" id="cd00096">
    <property type="entry name" value="Ig"/>
    <property type="match status" value="1"/>
</dbReference>
<dbReference type="AlphaFoldDB" id="A0A8J1TKV5"/>